<dbReference type="GO" id="GO:0032807">
    <property type="term" value="C:DNA ligase IV complex"/>
    <property type="evidence" value="ECO:0007669"/>
    <property type="project" value="TreeGrafter"/>
</dbReference>
<dbReference type="GO" id="GO:0003677">
    <property type="term" value="F:DNA binding"/>
    <property type="evidence" value="ECO:0007669"/>
    <property type="project" value="InterPro"/>
</dbReference>
<evidence type="ECO:0000313" key="2">
    <source>
        <dbReference type="EMBL" id="PIO66413.1"/>
    </source>
</evidence>
<dbReference type="PROSITE" id="PS00333">
    <property type="entry name" value="DNA_LIGASE_A2"/>
    <property type="match status" value="1"/>
</dbReference>
<dbReference type="EMBL" id="KZ348284">
    <property type="protein sequence ID" value="PIO66413.1"/>
    <property type="molecule type" value="Genomic_DNA"/>
</dbReference>
<dbReference type="Pfam" id="PF01068">
    <property type="entry name" value="DNA_ligase_A_M"/>
    <property type="match status" value="1"/>
</dbReference>
<dbReference type="Proteomes" id="UP000230423">
    <property type="component" value="Unassembled WGS sequence"/>
</dbReference>
<accession>A0A2G9U876</accession>
<protein>
    <recommendedName>
        <fullName evidence="1">ATP-dependent DNA ligase family profile domain-containing protein</fullName>
    </recommendedName>
</protein>
<dbReference type="OrthoDB" id="206088at2759"/>
<name>A0A2G9U876_TELCI</name>
<dbReference type="PROSITE" id="PS50160">
    <property type="entry name" value="DNA_LIGASE_A3"/>
    <property type="match status" value="1"/>
</dbReference>
<dbReference type="GO" id="GO:0006303">
    <property type="term" value="P:double-strand break repair via nonhomologous end joining"/>
    <property type="evidence" value="ECO:0007669"/>
    <property type="project" value="TreeGrafter"/>
</dbReference>
<reference evidence="2 3" key="1">
    <citation type="submission" date="2015-09" db="EMBL/GenBank/DDBJ databases">
        <title>Draft genome of the parasitic nematode Teladorsagia circumcincta isolate WARC Sus (inbred).</title>
        <authorList>
            <person name="Mitreva M."/>
        </authorList>
    </citation>
    <scope>NUCLEOTIDE SEQUENCE [LARGE SCALE GENOMIC DNA]</scope>
    <source>
        <strain evidence="2 3">S</strain>
    </source>
</reference>
<dbReference type="Gene3D" id="3.30.470.30">
    <property type="entry name" value="DNA ligase/mRNA capping enzyme"/>
    <property type="match status" value="1"/>
</dbReference>
<keyword evidence="3" id="KW-1185">Reference proteome</keyword>
<dbReference type="PANTHER" id="PTHR45997:SF1">
    <property type="entry name" value="DNA LIGASE 4"/>
    <property type="match status" value="1"/>
</dbReference>
<dbReference type="GO" id="GO:0005958">
    <property type="term" value="C:DNA-dependent protein kinase-DNA ligase 4 complex"/>
    <property type="evidence" value="ECO:0007669"/>
    <property type="project" value="TreeGrafter"/>
</dbReference>
<dbReference type="GO" id="GO:0006297">
    <property type="term" value="P:nucleotide-excision repair, DNA gap filling"/>
    <property type="evidence" value="ECO:0007669"/>
    <property type="project" value="TreeGrafter"/>
</dbReference>
<dbReference type="PANTHER" id="PTHR45997">
    <property type="entry name" value="DNA LIGASE 4"/>
    <property type="match status" value="1"/>
</dbReference>
<sequence>MLAFPGEEVEALFSKALGAGEEGIVVKRKDVSYQPGTRMTKNGWFKLKAYLGDNEMDVAVVAIVPEKGKDGQIAYQLAEAPPELRGWAIEGKGGFIRREHWLVVEMTAAGVRDGKFIDPVMKRIRHDKDVDEVDTIETFREYEQVREQLSEDACWINR</sequence>
<dbReference type="GO" id="GO:0003910">
    <property type="term" value="F:DNA ligase (ATP) activity"/>
    <property type="evidence" value="ECO:0007669"/>
    <property type="project" value="InterPro"/>
</dbReference>
<evidence type="ECO:0000313" key="3">
    <source>
        <dbReference type="Proteomes" id="UP000230423"/>
    </source>
</evidence>
<dbReference type="InterPro" id="IPR016059">
    <property type="entry name" value="DNA_ligase_ATP-dep_CS"/>
</dbReference>
<dbReference type="InterPro" id="IPR029710">
    <property type="entry name" value="LIG4"/>
</dbReference>
<proteinExistence type="predicted"/>
<dbReference type="GO" id="GO:0006310">
    <property type="term" value="P:DNA recombination"/>
    <property type="evidence" value="ECO:0007669"/>
    <property type="project" value="InterPro"/>
</dbReference>
<evidence type="ECO:0000259" key="1">
    <source>
        <dbReference type="PROSITE" id="PS50160"/>
    </source>
</evidence>
<dbReference type="AlphaFoldDB" id="A0A2G9U876"/>
<feature type="domain" description="ATP-dependent DNA ligase family profile" evidence="1">
    <location>
        <begin position="7"/>
        <end position="71"/>
    </location>
</feature>
<gene>
    <name evidence="2" type="ORF">TELCIR_11872</name>
</gene>
<dbReference type="GO" id="GO:0005524">
    <property type="term" value="F:ATP binding"/>
    <property type="evidence" value="ECO:0007669"/>
    <property type="project" value="InterPro"/>
</dbReference>
<dbReference type="InterPro" id="IPR012310">
    <property type="entry name" value="DNA_ligase_ATP-dep_cent"/>
</dbReference>
<dbReference type="SUPFAM" id="SSF56091">
    <property type="entry name" value="DNA ligase/mRNA capping enzyme, catalytic domain"/>
    <property type="match status" value="1"/>
</dbReference>
<organism evidence="2 3">
    <name type="scientific">Teladorsagia circumcincta</name>
    <name type="common">Brown stomach worm</name>
    <name type="synonym">Ostertagia circumcincta</name>
    <dbReference type="NCBI Taxonomy" id="45464"/>
    <lineage>
        <taxon>Eukaryota</taxon>
        <taxon>Metazoa</taxon>
        <taxon>Ecdysozoa</taxon>
        <taxon>Nematoda</taxon>
        <taxon>Chromadorea</taxon>
        <taxon>Rhabditida</taxon>
        <taxon>Rhabditina</taxon>
        <taxon>Rhabditomorpha</taxon>
        <taxon>Strongyloidea</taxon>
        <taxon>Trichostrongylidae</taxon>
        <taxon>Teladorsagia</taxon>
    </lineage>
</organism>